<dbReference type="AlphaFoldDB" id="A0A6N2ZJH1"/>
<proteinExistence type="predicted"/>
<dbReference type="EMBL" id="CACRUQ010000005">
    <property type="protein sequence ID" value="VYT79634.1"/>
    <property type="molecule type" value="Genomic_DNA"/>
</dbReference>
<dbReference type="InterPro" id="IPR051706">
    <property type="entry name" value="Glycosyltransferase_domain"/>
</dbReference>
<dbReference type="GO" id="GO:0051999">
    <property type="term" value="P:mannosyl-inositol phosphorylceramide biosynthetic process"/>
    <property type="evidence" value="ECO:0007669"/>
    <property type="project" value="TreeGrafter"/>
</dbReference>
<dbReference type="InterPro" id="IPR029044">
    <property type="entry name" value="Nucleotide-diphossugar_trans"/>
</dbReference>
<dbReference type="GO" id="GO:0016020">
    <property type="term" value="C:membrane"/>
    <property type="evidence" value="ECO:0007669"/>
    <property type="project" value="GOC"/>
</dbReference>
<protein>
    <submittedName>
        <fullName evidence="1">Capsular polysaccharide synthesis protein</fullName>
    </submittedName>
</protein>
<dbReference type="PANTHER" id="PTHR32385">
    <property type="entry name" value="MANNOSYL PHOSPHORYLINOSITOL CERAMIDE SYNTHASE"/>
    <property type="match status" value="1"/>
</dbReference>
<gene>
    <name evidence="1" type="ORF">RTLFYP15_00742</name>
</gene>
<accession>A0A6N2ZJH1</accession>
<organism evidence="1">
    <name type="scientific">[Ruminococcus] torques</name>
    <dbReference type="NCBI Taxonomy" id="33039"/>
    <lineage>
        <taxon>Bacteria</taxon>
        <taxon>Bacillati</taxon>
        <taxon>Bacillota</taxon>
        <taxon>Clostridia</taxon>
        <taxon>Lachnospirales</taxon>
        <taxon>Lachnospiraceae</taxon>
        <taxon>Mediterraneibacter</taxon>
    </lineage>
</organism>
<dbReference type="PANTHER" id="PTHR32385:SF15">
    <property type="entry name" value="INOSITOL PHOSPHOCERAMIDE MANNOSYLTRANSFERASE 1"/>
    <property type="match status" value="1"/>
</dbReference>
<dbReference type="InterPro" id="IPR008441">
    <property type="entry name" value="AfumC-like_glycosyl_Trfase"/>
</dbReference>
<dbReference type="GO" id="GO:0000030">
    <property type="term" value="F:mannosyltransferase activity"/>
    <property type="evidence" value="ECO:0007669"/>
    <property type="project" value="TreeGrafter"/>
</dbReference>
<dbReference type="SUPFAM" id="SSF53448">
    <property type="entry name" value="Nucleotide-diphospho-sugar transferases"/>
    <property type="match status" value="1"/>
</dbReference>
<sequence length="311" mass="37089">MIVSKLKTKIKQIGAKNFVRDTFNTMTINKVDFNWRCRVLKKDIADYEMLKKKYGYLVNQTDWTAKSTSSIPKKIWICWFQGEENAPDIVKMCIASVRKTFLEYEINVITDDNINSFIEFPEYVSKKYKDGYITRTHYSDLIRLELLKQYGGIWIDATVLCESRTLIDNLFEGNTEFFVFKDLLALDEYVAVSSWLMYAKAQNPYLKTVENMLLEYWKAENYLCNYFLLHIFICIVAELKPDEWKKIPAYSCQPPHILQNELFDAYDKRRFNQLMEMSSIHKLSYKFAEEQFERNDTVYQHLKQLYLDEKV</sequence>
<dbReference type="Gene3D" id="3.90.550.20">
    <property type="match status" value="1"/>
</dbReference>
<dbReference type="RefSeq" id="WP_423248482.1">
    <property type="nucleotide sequence ID" value="NZ_CACRUQ010000005.1"/>
</dbReference>
<dbReference type="Pfam" id="PF05704">
    <property type="entry name" value="Caps_synth"/>
    <property type="match status" value="1"/>
</dbReference>
<reference evidence="1" key="1">
    <citation type="submission" date="2019-11" db="EMBL/GenBank/DDBJ databases">
        <authorList>
            <person name="Feng L."/>
        </authorList>
    </citation>
    <scope>NUCLEOTIDE SEQUENCE</scope>
    <source>
        <strain evidence="1">RtorquesLFYP15</strain>
    </source>
</reference>
<name>A0A6N2ZJH1_9FIRM</name>
<evidence type="ECO:0000313" key="1">
    <source>
        <dbReference type="EMBL" id="VYT79634.1"/>
    </source>
</evidence>